<comment type="caution">
    <text evidence="1">The sequence shown here is derived from an EMBL/GenBank/DDBJ whole genome shotgun (WGS) entry which is preliminary data.</text>
</comment>
<evidence type="ECO:0000313" key="2">
    <source>
        <dbReference type="Proteomes" id="UP000286270"/>
    </source>
</evidence>
<dbReference type="EMBL" id="QRZH01000004">
    <property type="protein sequence ID" value="RGV56535.1"/>
    <property type="molecule type" value="Genomic_DNA"/>
</dbReference>
<dbReference type="Proteomes" id="UP000286270">
    <property type="component" value="Unassembled WGS sequence"/>
</dbReference>
<gene>
    <name evidence="1" type="ORF">DWW08_06015</name>
</gene>
<sequence>MARPIQNTPTLEGEDAKRFRLDLLRSFIKTLTPEEKQLREKEMEEMERNYNLLVEISGGSFY</sequence>
<proteinExistence type="predicted"/>
<name>A0A412YGJ6_BACFG</name>
<dbReference type="RefSeq" id="WP_122142046.1">
    <property type="nucleotide sequence ID" value="NZ_QRZH01000004.1"/>
</dbReference>
<dbReference type="AlphaFoldDB" id="A0A412YGJ6"/>
<reference evidence="1 2" key="1">
    <citation type="submission" date="2018-08" db="EMBL/GenBank/DDBJ databases">
        <title>A genome reference for cultivated species of the human gut microbiota.</title>
        <authorList>
            <person name="Zou Y."/>
            <person name="Xue W."/>
            <person name="Luo G."/>
        </authorList>
    </citation>
    <scope>NUCLEOTIDE SEQUENCE [LARGE SCALE GENOMIC DNA]</scope>
    <source>
        <strain evidence="1 2">AF14-26</strain>
    </source>
</reference>
<organism evidence="1 2">
    <name type="scientific">Bacteroides fragilis</name>
    <dbReference type="NCBI Taxonomy" id="817"/>
    <lineage>
        <taxon>Bacteria</taxon>
        <taxon>Pseudomonadati</taxon>
        <taxon>Bacteroidota</taxon>
        <taxon>Bacteroidia</taxon>
        <taxon>Bacteroidales</taxon>
        <taxon>Bacteroidaceae</taxon>
        <taxon>Bacteroides</taxon>
    </lineage>
</organism>
<accession>A0A412YGJ6</accession>
<evidence type="ECO:0000313" key="1">
    <source>
        <dbReference type="EMBL" id="RGV56535.1"/>
    </source>
</evidence>
<protein>
    <submittedName>
        <fullName evidence="1">Uncharacterized protein</fullName>
    </submittedName>
</protein>